<evidence type="ECO:0000313" key="3">
    <source>
        <dbReference type="Proteomes" id="UP000294664"/>
    </source>
</evidence>
<feature type="signal peptide" evidence="1">
    <location>
        <begin position="1"/>
        <end position="24"/>
    </location>
</feature>
<dbReference type="PROSITE" id="PS51257">
    <property type="entry name" value="PROKAR_LIPOPROTEIN"/>
    <property type="match status" value="1"/>
</dbReference>
<feature type="chain" id="PRO_5020644028" description="Lipoprotein" evidence="1">
    <location>
        <begin position="25"/>
        <end position="118"/>
    </location>
</feature>
<dbReference type="AlphaFoldDB" id="A0A4R3LZQ3"/>
<gene>
    <name evidence="2" type="ORF">EDC64_10344</name>
</gene>
<keyword evidence="3" id="KW-1185">Reference proteome</keyword>
<proteinExistence type="predicted"/>
<name>A0A4R3LZQ3_9HYPH</name>
<evidence type="ECO:0000256" key="1">
    <source>
        <dbReference type="SAM" id="SignalP"/>
    </source>
</evidence>
<dbReference type="Proteomes" id="UP000294664">
    <property type="component" value="Unassembled WGS sequence"/>
</dbReference>
<organism evidence="2 3">
    <name type="scientific">Aquabacter spiritensis</name>
    <dbReference type="NCBI Taxonomy" id="933073"/>
    <lineage>
        <taxon>Bacteria</taxon>
        <taxon>Pseudomonadati</taxon>
        <taxon>Pseudomonadota</taxon>
        <taxon>Alphaproteobacteria</taxon>
        <taxon>Hyphomicrobiales</taxon>
        <taxon>Xanthobacteraceae</taxon>
        <taxon>Aquabacter</taxon>
    </lineage>
</organism>
<evidence type="ECO:0008006" key="4">
    <source>
        <dbReference type="Google" id="ProtNLM"/>
    </source>
</evidence>
<evidence type="ECO:0000313" key="2">
    <source>
        <dbReference type="EMBL" id="TCT05943.1"/>
    </source>
</evidence>
<accession>A0A4R3LZQ3</accession>
<keyword evidence="1" id="KW-0732">Signal</keyword>
<protein>
    <recommendedName>
        <fullName evidence="4">Lipoprotein</fullName>
    </recommendedName>
</protein>
<dbReference type="EMBL" id="SMAI01000003">
    <property type="protein sequence ID" value="TCT05943.1"/>
    <property type="molecule type" value="Genomic_DNA"/>
</dbReference>
<comment type="caution">
    <text evidence="2">The sequence shown here is derived from an EMBL/GenBank/DDBJ whole genome shotgun (WGS) entry which is preliminary data.</text>
</comment>
<sequence>MRLRYLTFLSLAVALAACGPEKMAKPGASQADYDVARTRCEAQAWAQLPAAPSTYMVRPAYMSREGMNCVKNDHGSHDCNPREVWNPAVYGTKDANASGRETIVRACLLNDGWTPASS</sequence>
<reference evidence="2 3" key="1">
    <citation type="submission" date="2019-03" db="EMBL/GenBank/DDBJ databases">
        <title>Genomic Encyclopedia of Type Strains, Phase IV (KMG-IV): sequencing the most valuable type-strain genomes for metagenomic binning, comparative biology and taxonomic classification.</title>
        <authorList>
            <person name="Goeker M."/>
        </authorList>
    </citation>
    <scope>NUCLEOTIDE SEQUENCE [LARGE SCALE GENOMIC DNA]</scope>
    <source>
        <strain evidence="2 3">DSM 9035</strain>
    </source>
</reference>